<gene>
    <name evidence="23" type="primary">Dgri\GH20733</name>
    <name evidence="23" type="ORF">Dgri_GH20733</name>
</gene>
<dbReference type="GO" id="GO:0006633">
    <property type="term" value="P:fatty acid biosynthetic process"/>
    <property type="evidence" value="ECO:0007669"/>
    <property type="project" value="UniProtKB-KW"/>
</dbReference>
<evidence type="ECO:0000256" key="1">
    <source>
        <dbReference type="ARBA" id="ARBA00004477"/>
    </source>
</evidence>
<dbReference type="InterPro" id="IPR006694">
    <property type="entry name" value="Fatty_acid_hydroxylase"/>
</dbReference>
<evidence type="ECO:0000256" key="9">
    <source>
        <dbReference type="ARBA" id="ARBA00022824"/>
    </source>
</evidence>
<evidence type="ECO:0000256" key="10">
    <source>
        <dbReference type="ARBA" id="ARBA00022832"/>
    </source>
</evidence>
<dbReference type="Gene3D" id="3.10.120.10">
    <property type="entry name" value="Cytochrome b5-like heme/steroid binding domain"/>
    <property type="match status" value="1"/>
</dbReference>
<feature type="binding site" evidence="19">
    <location>
        <position position="246"/>
    </location>
    <ligand>
        <name>Zn(2+)</name>
        <dbReference type="ChEBI" id="CHEBI:29105"/>
        <label>1</label>
    </ligand>
</feature>
<dbReference type="HOGENOM" id="CLU_034756_0_0_1"/>
<keyword evidence="10 18" id="KW-0276">Fatty acid metabolism</keyword>
<dbReference type="PhylomeDB" id="B4J6P4"/>
<keyword evidence="6 20" id="KW-0349">Heme</keyword>
<feature type="binding site" evidence="19">
    <location>
        <position position="224"/>
    </location>
    <ligand>
        <name>Zn(2+)</name>
        <dbReference type="ChEBI" id="CHEBI:29105"/>
        <label>1</label>
    </ligand>
</feature>
<dbReference type="PANTHER" id="PTHR12863:SF1">
    <property type="entry name" value="FATTY ACID 2-HYDROXYLASE"/>
    <property type="match status" value="1"/>
</dbReference>
<keyword evidence="5 18" id="KW-0444">Lipid biosynthesis</keyword>
<organism evidence="24">
    <name type="scientific">Drosophila grimshawi</name>
    <name type="common">Hawaiian fruit fly</name>
    <name type="synonym">Idiomyia grimshawi</name>
    <dbReference type="NCBI Taxonomy" id="7222"/>
    <lineage>
        <taxon>Eukaryota</taxon>
        <taxon>Metazoa</taxon>
        <taxon>Ecdysozoa</taxon>
        <taxon>Arthropoda</taxon>
        <taxon>Hexapoda</taxon>
        <taxon>Insecta</taxon>
        <taxon>Pterygota</taxon>
        <taxon>Neoptera</taxon>
        <taxon>Endopterygota</taxon>
        <taxon>Diptera</taxon>
        <taxon>Brachycera</taxon>
        <taxon>Muscomorpha</taxon>
        <taxon>Ephydroidea</taxon>
        <taxon>Drosophilidae</taxon>
        <taxon>Drosophila</taxon>
        <taxon>Hawaiian Drosophila</taxon>
    </lineage>
</organism>
<evidence type="ECO:0000256" key="12">
    <source>
        <dbReference type="ARBA" id="ARBA00022989"/>
    </source>
</evidence>
<accession>B4J6P4</accession>
<dbReference type="EC" id="1.-.-.-" evidence="18"/>
<feature type="binding site" evidence="19">
    <location>
        <position position="301"/>
    </location>
    <ligand>
        <name>Zn(2+)</name>
        <dbReference type="ChEBI" id="CHEBI:29105"/>
        <label>1</label>
    </ligand>
</feature>
<keyword evidence="15 18" id="KW-0443">Lipid metabolism</keyword>
<comment type="cofactor">
    <cofactor evidence="20">
        <name>Fe cation</name>
        <dbReference type="ChEBI" id="CHEBI:24875"/>
    </cofactor>
</comment>
<keyword evidence="8 18" id="KW-0479">Metal-binding</keyword>
<dbReference type="AlphaFoldDB" id="B4J6P4"/>
<dbReference type="GO" id="GO:0080132">
    <property type="term" value="F:fatty acid 2-hydroxylase activity"/>
    <property type="evidence" value="ECO:0007669"/>
    <property type="project" value="EnsemblMetazoa"/>
</dbReference>
<evidence type="ECO:0000256" key="14">
    <source>
        <dbReference type="ARBA" id="ARBA00023004"/>
    </source>
</evidence>
<feature type="transmembrane region" description="Helical" evidence="21">
    <location>
        <begin position="285"/>
        <end position="304"/>
    </location>
</feature>
<dbReference type="PIRSF" id="PIRSF005149">
    <property type="entry name" value="IPC-B_HD"/>
    <property type="match status" value="1"/>
</dbReference>
<dbReference type="InterPro" id="IPR014430">
    <property type="entry name" value="Scs7"/>
</dbReference>
<keyword evidence="9 18" id="KW-0256">Endoplasmic reticulum</keyword>
<evidence type="ECO:0000256" key="11">
    <source>
        <dbReference type="ARBA" id="ARBA00022833"/>
    </source>
</evidence>
<evidence type="ECO:0000256" key="2">
    <source>
        <dbReference type="ARBA" id="ARBA00004991"/>
    </source>
</evidence>
<evidence type="ECO:0000256" key="3">
    <source>
        <dbReference type="ARBA" id="ARBA00005189"/>
    </source>
</evidence>
<feature type="binding site" description="axial binding residue" evidence="20">
    <location>
        <position position="32"/>
    </location>
    <ligand>
        <name>heme</name>
        <dbReference type="ChEBI" id="CHEBI:30413"/>
    </ligand>
    <ligandPart>
        <name>Fe</name>
        <dbReference type="ChEBI" id="CHEBI:18248"/>
    </ligandPart>
</feature>
<evidence type="ECO:0000313" key="23">
    <source>
        <dbReference type="EMBL" id="EDW00947.1"/>
    </source>
</evidence>
<dbReference type="OMA" id="WTIIEYV"/>
<evidence type="ECO:0000256" key="18">
    <source>
        <dbReference type="PIRNR" id="PIRNR005149"/>
    </source>
</evidence>
<dbReference type="SUPFAM" id="SSF55856">
    <property type="entry name" value="Cytochrome b5-like heme/steroid binding domain"/>
    <property type="match status" value="1"/>
</dbReference>
<comment type="subcellular location">
    <subcellularLocation>
        <location evidence="1">Endoplasmic reticulum membrane</location>
        <topology evidence="1">Multi-pass membrane protein</topology>
    </subcellularLocation>
</comment>
<dbReference type="FunFam" id="3.10.120.10:FF:000030">
    <property type="entry name" value="Fatty acid 2-hydroxylase"/>
    <property type="match status" value="1"/>
</dbReference>
<dbReference type="SMR" id="B4J6P4"/>
<feature type="binding site" evidence="19">
    <location>
        <position position="243"/>
    </location>
    <ligand>
        <name>Zn(2+)</name>
        <dbReference type="ChEBI" id="CHEBI:29105"/>
        <label>1</label>
    </ligand>
</feature>
<feature type="transmembrane region" description="Helical" evidence="21">
    <location>
        <begin position="257"/>
        <end position="278"/>
    </location>
</feature>
<evidence type="ECO:0000256" key="20">
    <source>
        <dbReference type="PIRSR" id="PIRSR005149-50"/>
    </source>
</evidence>
<feature type="binding site" evidence="19">
    <location>
        <position position="219"/>
    </location>
    <ligand>
        <name>Zn(2+)</name>
        <dbReference type="ChEBI" id="CHEBI:29105"/>
        <label>1</label>
    </ligand>
</feature>
<proteinExistence type="inferred from homology"/>
<keyword evidence="16 18" id="KW-0472">Membrane</keyword>
<evidence type="ECO:0000256" key="21">
    <source>
        <dbReference type="SAM" id="Phobius"/>
    </source>
</evidence>
<keyword evidence="13 18" id="KW-0560">Oxidoreductase</keyword>
<feature type="binding site" evidence="19">
    <location>
        <position position="325"/>
    </location>
    <ligand>
        <name>Zn(2+)</name>
        <dbReference type="ChEBI" id="CHEBI:29105"/>
        <label>1</label>
    </ligand>
</feature>
<keyword evidence="12 21" id="KW-1133">Transmembrane helix</keyword>
<dbReference type="GO" id="GO:0005789">
    <property type="term" value="C:endoplasmic reticulum membrane"/>
    <property type="evidence" value="ECO:0007669"/>
    <property type="project" value="UniProtKB-SubCell"/>
</dbReference>
<dbReference type="PANTHER" id="PTHR12863">
    <property type="entry name" value="FATTY ACID HYDROXYLASE"/>
    <property type="match status" value="1"/>
</dbReference>
<name>B4J6P4_DROGR</name>
<comment type="cofactor">
    <cofactor evidence="18 19">
        <name>Zn(2+)</name>
        <dbReference type="ChEBI" id="CHEBI:29105"/>
    </cofactor>
    <text evidence="18 19">Binds 2 Zn(2+) ions per subunit that likely form a catalytic dimetal center.</text>
</comment>
<comment type="function">
    <text evidence="18">Catalyzes stereospecific hydroxylation of free fatty acids at the C-2 position to produce (R)-2-hydroxy fatty acids, which are building blocks of sphingolipids and glycosphingolipids common in neural tissue and epidermis. Plays an essential role in the synthesis of galactosphingolipids of the myelin sheath. Responsible for the synthesis of sphingolipids and glycosphingolipids involved in the formation of epidermal lamellar bodies critical for skin permeability barrier. Participates in the synthesis of glycosphingolipids and a fraction of type II wax diesters in sebaceous gland, specifically regulating hair follicle homeostasis. Involved in the synthesis of sphingolipids of plasma membrane rafts, controlling lipid raft mobility and trafficking of raft-associated proteins.</text>
</comment>
<keyword evidence="7 21" id="KW-0812">Transmembrane</keyword>
<dbReference type="PROSITE" id="PS00191">
    <property type="entry name" value="CYTOCHROME_B5_1"/>
    <property type="match status" value="1"/>
</dbReference>
<dbReference type="EMBL" id="CH916367">
    <property type="protein sequence ID" value="EDW00947.1"/>
    <property type="molecule type" value="Genomic_DNA"/>
</dbReference>
<dbReference type="InterPro" id="IPR036400">
    <property type="entry name" value="Cyt_B5-like_heme/steroid_sf"/>
</dbReference>
<feature type="binding site" evidence="19">
    <location>
        <position position="305"/>
    </location>
    <ligand>
        <name>Zn(2+)</name>
        <dbReference type="ChEBI" id="CHEBI:29105"/>
        <label>1</label>
    </ligand>
</feature>
<evidence type="ECO:0000256" key="17">
    <source>
        <dbReference type="ARBA" id="ARBA00023160"/>
    </source>
</evidence>
<comment type="pathway">
    <text evidence="3">Lipid metabolism.</text>
</comment>
<evidence type="ECO:0000256" key="6">
    <source>
        <dbReference type="ARBA" id="ARBA00022617"/>
    </source>
</evidence>
<dbReference type="Proteomes" id="UP000001070">
    <property type="component" value="Unassembled WGS sequence"/>
</dbReference>
<feature type="binding site" description="axial binding residue" evidence="20">
    <location>
        <position position="57"/>
    </location>
    <ligand>
        <name>heme</name>
        <dbReference type="ChEBI" id="CHEBI:30413"/>
    </ligand>
    <ligandPart>
        <name>Fe</name>
        <dbReference type="ChEBI" id="CHEBI:18248"/>
    </ligandPart>
</feature>
<dbReference type="GO" id="GO:0020037">
    <property type="term" value="F:heme binding"/>
    <property type="evidence" value="ECO:0007669"/>
    <property type="project" value="InterPro"/>
</dbReference>
<dbReference type="PROSITE" id="PS50255">
    <property type="entry name" value="CYTOCHROME_B5_2"/>
    <property type="match status" value="1"/>
</dbReference>
<evidence type="ECO:0000256" key="5">
    <source>
        <dbReference type="ARBA" id="ARBA00022516"/>
    </source>
</evidence>
<dbReference type="OrthoDB" id="2204368at2759"/>
<evidence type="ECO:0000259" key="22">
    <source>
        <dbReference type="PROSITE" id="PS50255"/>
    </source>
</evidence>
<keyword evidence="17 18" id="KW-0275">Fatty acid biosynthesis</keyword>
<keyword evidence="14 18" id="KW-0408">Iron</keyword>
<evidence type="ECO:0000256" key="4">
    <source>
        <dbReference type="ARBA" id="ARBA00005747"/>
    </source>
</evidence>
<sequence>MDTLNGTTEQRHKFTVKYRQEYYDLSNFMHKHPGGINTLKGLNQTDMTARFLKAPPHSDAAMYLMREYKISAQDYEGKKKTKERPSAAKLADNGIELLEQTKQSAEDSNNNQLDDSMEFLVDWSEAMLPQIGKITKHYDEWVHKPVDRPLRLFGPWYLEILTKTPWWIVPAFWIPSIIACGWQEFQENSHNMKGVSFTVLFSHILFGVLFWTLLEYSLHRWVFHVKLTSDSGPWLCTLHFMIHGLHHKVPFDPMRLVFPPLPGVILATVIYTPLYFILQNHHPRLILVGALVGYLGYDMIHYYLHYGSPSAGQHLYEMKRYHYQHHFAHQDLGYGISSPLWDIVFNTRIYLRKLKFQLKWA</sequence>
<evidence type="ECO:0000313" key="24">
    <source>
        <dbReference type="Proteomes" id="UP000001070"/>
    </source>
</evidence>
<dbReference type="STRING" id="7222.B4J6P4"/>
<evidence type="ECO:0000256" key="19">
    <source>
        <dbReference type="PIRSR" id="PIRSR005149-1"/>
    </source>
</evidence>
<dbReference type="InParanoid" id="B4J6P4"/>
<comment type="pathway">
    <text evidence="2">Sphingolipid metabolism.</text>
</comment>
<feature type="domain" description="Cytochrome b5 heme-binding" evidence="22">
    <location>
        <begin position="1"/>
        <end position="74"/>
    </location>
</feature>
<evidence type="ECO:0000256" key="15">
    <source>
        <dbReference type="ARBA" id="ARBA00023098"/>
    </source>
</evidence>
<feature type="binding site" evidence="19">
    <location>
        <position position="322"/>
    </location>
    <ligand>
        <name>Zn(2+)</name>
        <dbReference type="ChEBI" id="CHEBI:29105"/>
        <label>1</label>
    </ligand>
</feature>
<evidence type="ECO:0000256" key="13">
    <source>
        <dbReference type="ARBA" id="ARBA00023002"/>
    </source>
</evidence>
<dbReference type="eggNOG" id="KOG0539">
    <property type="taxonomic scope" value="Eukaryota"/>
</dbReference>
<dbReference type="Pfam" id="PF04116">
    <property type="entry name" value="FA_hydroxylase"/>
    <property type="match status" value="1"/>
</dbReference>
<keyword evidence="11 19" id="KW-0862">Zinc</keyword>
<dbReference type="InterPro" id="IPR018506">
    <property type="entry name" value="Cyt_B5_heme-BS"/>
</dbReference>
<dbReference type="Pfam" id="PF00173">
    <property type="entry name" value="Cyt-b5"/>
    <property type="match status" value="1"/>
</dbReference>
<keyword evidence="24" id="KW-1185">Reference proteome</keyword>
<dbReference type="FunCoup" id="B4J6P4">
    <property type="interactions" value="50"/>
</dbReference>
<feature type="binding site" evidence="19">
    <location>
        <position position="247"/>
    </location>
    <ligand>
        <name>Zn(2+)</name>
        <dbReference type="ChEBI" id="CHEBI:29105"/>
        <label>1</label>
    </ligand>
</feature>
<dbReference type="InterPro" id="IPR001199">
    <property type="entry name" value="Cyt_B5-like_heme/steroid-bd"/>
</dbReference>
<comment type="similarity">
    <text evidence="4 18">Belongs to the sterol desaturase family. SCS7 subfamily.</text>
</comment>
<evidence type="ECO:0000256" key="16">
    <source>
        <dbReference type="ARBA" id="ARBA00023136"/>
    </source>
</evidence>
<protein>
    <recommendedName>
        <fullName evidence="18">Fatty acid 2-hydroxylase</fullName>
        <ecNumber evidence="18">1.-.-.-</ecNumber>
    </recommendedName>
</protein>
<reference evidence="23 24" key="1">
    <citation type="journal article" date="2007" name="Nature">
        <title>Evolution of genes and genomes on the Drosophila phylogeny.</title>
        <authorList>
            <consortium name="Drosophila 12 Genomes Consortium"/>
            <person name="Clark A.G."/>
            <person name="Eisen M.B."/>
            <person name="Smith D.R."/>
            <person name="Bergman C.M."/>
            <person name="Oliver B."/>
            <person name="Markow T.A."/>
            <person name="Kaufman T.C."/>
            <person name="Kellis M."/>
            <person name="Gelbart W."/>
            <person name="Iyer V.N."/>
            <person name="Pollard D.A."/>
            <person name="Sackton T.B."/>
            <person name="Larracuente A.M."/>
            <person name="Singh N.D."/>
            <person name="Abad J.P."/>
            <person name="Abt D.N."/>
            <person name="Adryan B."/>
            <person name="Aguade M."/>
            <person name="Akashi H."/>
            <person name="Anderson W.W."/>
            <person name="Aquadro C.F."/>
            <person name="Ardell D.H."/>
            <person name="Arguello R."/>
            <person name="Artieri C.G."/>
            <person name="Barbash D.A."/>
            <person name="Barker D."/>
            <person name="Barsanti P."/>
            <person name="Batterham P."/>
            <person name="Batzoglou S."/>
            <person name="Begun D."/>
            <person name="Bhutkar A."/>
            <person name="Blanco E."/>
            <person name="Bosak S.A."/>
            <person name="Bradley R.K."/>
            <person name="Brand A.D."/>
            <person name="Brent M.R."/>
            <person name="Brooks A.N."/>
            <person name="Brown R.H."/>
            <person name="Butlin R.K."/>
            <person name="Caggese C."/>
            <person name="Calvi B.R."/>
            <person name="Bernardo de Carvalho A."/>
            <person name="Caspi A."/>
            <person name="Castrezana S."/>
            <person name="Celniker S.E."/>
            <person name="Chang J.L."/>
            <person name="Chapple C."/>
            <person name="Chatterji S."/>
            <person name="Chinwalla A."/>
            <person name="Civetta A."/>
            <person name="Clifton S.W."/>
            <person name="Comeron J.M."/>
            <person name="Costello J.C."/>
            <person name="Coyne J.A."/>
            <person name="Daub J."/>
            <person name="David R.G."/>
            <person name="Delcher A.L."/>
            <person name="Delehaunty K."/>
            <person name="Do C.B."/>
            <person name="Ebling H."/>
            <person name="Edwards K."/>
            <person name="Eickbush T."/>
            <person name="Evans J.D."/>
            <person name="Filipski A."/>
            <person name="Findeiss S."/>
            <person name="Freyhult E."/>
            <person name="Fulton L."/>
            <person name="Fulton R."/>
            <person name="Garcia A.C."/>
            <person name="Gardiner A."/>
            <person name="Garfield D.A."/>
            <person name="Garvin B.E."/>
            <person name="Gibson G."/>
            <person name="Gilbert D."/>
            <person name="Gnerre S."/>
            <person name="Godfrey J."/>
            <person name="Good R."/>
            <person name="Gotea V."/>
            <person name="Gravely B."/>
            <person name="Greenberg A.J."/>
            <person name="Griffiths-Jones S."/>
            <person name="Gross S."/>
            <person name="Guigo R."/>
            <person name="Gustafson E.A."/>
            <person name="Haerty W."/>
            <person name="Hahn M.W."/>
            <person name="Halligan D.L."/>
            <person name="Halpern A.L."/>
            <person name="Halter G.M."/>
            <person name="Han M.V."/>
            <person name="Heger A."/>
            <person name="Hillier L."/>
            <person name="Hinrichs A.S."/>
            <person name="Holmes I."/>
            <person name="Hoskins R.A."/>
            <person name="Hubisz M.J."/>
            <person name="Hultmark D."/>
            <person name="Huntley M.A."/>
            <person name="Jaffe D.B."/>
            <person name="Jagadeeshan S."/>
            <person name="Jeck W.R."/>
            <person name="Johnson J."/>
            <person name="Jones C.D."/>
            <person name="Jordan W.C."/>
            <person name="Karpen G.H."/>
            <person name="Kataoka E."/>
            <person name="Keightley P.D."/>
            <person name="Kheradpour P."/>
            <person name="Kirkness E.F."/>
            <person name="Koerich L.B."/>
            <person name="Kristiansen K."/>
            <person name="Kudrna D."/>
            <person name="Kulathinal R.J."/>
            <person name="Kumar S."/>
            <person name="Kwok R."/>
            <person name="Lander E."/>
            <person name="Langley C.H."/>
            <person name="Lapoint R."/>
            <person name="Lazzaro B.P."/>
            <person name="Lee S.J."/>
            <person name="Levesque L."/>
            <person name="Li R."/>
            <person name="Lin C.F."/>
            <person name="Lin M.F."/>
            <person name="Lindblad-Toh K."/>
            <person name="Llopart A."/>
            <person name="Long M."/>
            <person name="Low L."/>
            <person name="Lozovsky E."/>
            <person name="Lu J."/>
            <person name="Luo M."/>
            <person name="Machado C.A."/>
            <person name="Makalowski W."/>
            <person name="Marzo M."/>
            <person name="Matsuda M."/>
            <person name="Matzkin L."/>
            <person name="McAllister B."/>
            <person name="McBride C.S."/>
            <person name="McKernan B."/>
            <person name="McKernan K."/>
            <person name="Mendez-Lago M."/>
            <person name="Minx P."/>
            <person name="Mollenhauer M.U."/>
            <person name="Montooth K."/>
            <person name="Mount S.M."/>
            <person name="Mu X."/>
            <person name="Myers E."/>
            <person name="Negre B."/>
            <person name="Newfeld S."/>
            <person name="Nielsen R."/>
            <person name="Noor M.A."/>
            <person name="O'Grady P."/>
            <person name="Pachter L."/>
            <person name="Papaceit M."/>
            <person name="Parisi M.J."/>
            <person name="Parisi M."/>
            <person name="Parts L."/>
            <person name="Pedersen J.S."/>
            <person name="Pesole G."/>
            <person name="Phillippy A.M."/>
            <person name="Ponting C.P."/>
            <person name="Pop M."/>
            <person name="Porcelli D."/>
            <person name="Powell J.R."/>
            <person name="Prohaska S."/>
            <person name="Pruitt K."/>
            <person name="Puig M."/>
            <person name="Quesneville H."/>
            <person name="Ram K.R."/>
            <person name="Rand D."/>
            <person name="Rasmussen M.D."/>
            <person name="Reed L.K."/>
            <person name="Reenan R."/>
            <person name="Reily A."/>
            <person name="Remington K.A."/>
            <person name="Rieger T.T."/>
            <person name="Ritchie M.G."/>
            <person name="Robin C."/>
            <person name="Rogers Y.H."/>
            <person name="Rohde C."/>
            <person name="Rozas J."/>
            <person name="Rubenfield M.J."/>
            <person name="Ruiz A."/>
            <person name="Russo S."/>
            <person name="Salzberg S.L."/>
            <person name="Sanchez-Gracia A."/>
            <person name="Saranga D.J."/>
            <person name="Sato H."/>
            <person name="Schaeffer S.W."/>
            <person name="Schatz M.C."/>
            <person name="Schlenke T."/>
            <person name="Schwartz R."/>
            <person name="Segarra C."/>
            <person name="Singh R.S."/>
            <person name="Sirot L."/>
            <person name="Sirota M."/>
            <person name="Sisneros N.B."/>
            <person name="Smith C.D."/>
            <person name="Smith T.F."/>
            <person name="Spieth J."/>
            <person name="Stage D.E."/>
            <person name="Stark A."/>
            <person name="Stephan W."/>
            <person name="Strausberg R.L."/>
            <person name="Strempel S."/>
            <person name="Sturgill D."/>
            <person name="Sutton G."/>
            <person name="Sutton G.G."/>
            <person name="Tao W."/>
            <person name="Teichmann S."/>
            <person name="Tobari Y.N."/>
            <person name="Tomimura Y."/>
            <person name="Tsolas J.M."/>
            <person name="Valente V.L."/>
            <person name="Venter E."/>
            <person name="Venter J.C."/>
            <person name="Vicario S."/>
            <person name="Vieira F.G."/>
            <person name="Vilella A.J."/>
            <person name="Villasante A."/>
            <person name="Walenz B."/>
            <person name="Wang J."/>
            <person name="Wasserman M."/>
            <person name="Watts T."/>
            <person name="Wilson D."/>
            <person name="Wilson R.K."/>
            <person name="Wing R.A."/>
            <person name="Wolfner M.F."/>
            <person name="Wong A."/>
            <person name="Wong G.K."/>
            <person name="Wu C.I."/>
            <person name="Wu G."/>
            <person name="Yamamoto D."/>
            <person name="Yang H.P."/>
            <person name="Yang S.P."/>
            <person name="Yorke J.A."/>
            <person name="Yoshida K."/>
            <person name="Zdobnov E."/>
            <person name="Zhang P."/>
            <person name="Zhang Y."/>
            <person name="Zimin A.V."/>
            <person name="Baldwin J."/>
            <person name="Abdouelleil A."/>
            <person name="Abdulkadir J."/>
            <person name="Abebe A."/>
            <person name="Abera B."/>
            <person name="Abreu J."/>
            <person name="Acer S.C."/>
            <person name="Aftuck L."/>
            <person name="Alexander A."/>
            <person name="An P."/>
            <person name="Anderson E."/>
            <person name="Anderson S."/>
            <person name="Arachi H."/>
            <person name="Azer M."/>
            <person name="Bachantsang P."/>
            <person name="Barry A."/>
            <person name="Bayul T."/>
            <person name="Berlin A."/>
            <person name="Bessette D."/>
            <person name="Bloom T."/>
            <person name="Blye J."/>
            <person name="Boguslavskiy L."/>
            <person name="Bonnet C."/>
            <person name="Boukhgalter B."/>
            <person name="Bourzgui I."/>
            <person name="Brown A."/>
            <person name="Cahill P."/>
            <person name="Channer S."/>
            <person name="Cheshatsang Y."/>
            <person name="Chuda L."/>
            <person name="Citroen M."/>
            <person name="Collymore A."/>
            <person name="Cooke P."/>
            <person name="Costello M."/>
            <person name="D'Aco K."/>
            <person name="Daza R."/>
            <person name="De Haan G."/>
            <person name="DeGray S."/>
            <person name="DeMaso C."/>
            <person name="Dhargay N."/>
            <person name="Dooley K."/>
            <person name="Dooley E."/>
            <person name="Doricent M."/>
            <person name="Dorje P."/>
            <person name="Dorjee K."/>
            <person name="Dupes A."/>
            <person name="Elong R."/>
            <person name="Falk J."/>
            <person name="Farina A."/>
            <person name="Faro S."/>
            <person name="Ferguson D."/>
            <person name="Fisher S."/>
            <person name="Foley C.D."/>
            <person name="Franke A."/>
            <person name="Friedrich D."/>
            <person name="Gadbois L."/>
            <person name="Gearin G."/>
            <person name="Gearin C.R."/>
            <person name="Giannoukos G."/>
            <person name="Goode T."/>
            <person name="Graham J."/>
            <person name="Grandbois E."/>
            <person name="Grewal S."/>
            <person name="Gyaltsen K."/>
            <person name="Hafez N."/>
            <person name="Hagos B."/>
            <person name="Hall J."/>
            <person name="Henson C."/>
            <person name="Hollinger A."/>
            <person name="Honan T."/>
            <person name="Huard M.D."/>
            <person name="Hughes L."/>
            <person name="Hurhula B."/>
            <person name="Husby M.E."/>
            <person name="Kamat A."/>
            <person name="Kanga B."/>
            <person name="Kashin S."/>
            <person name="Khazanovich D."/>
            <person name="Kisner P."/>
            <person name="Lance K."/>
            <person name="Lara M."/>
            <person name="Lee W."/>
            <person name="Lennon N."/>
            <person name="Letendre F."/>
            <person name="LeVine R."/>
            <person name="Lipovsky A."/>
            <person name="Liu X."/>
            <person name="Liu J."/>
            <person name="Liu S."/>
            <person name="Lokyitsang T."/>
            <person name="Lokyitsang Y."/>
            <person name="Lubonja R."/>
            <person name="Lui A."/>
            <person name="MacDonald P."/>
            <person name="Magnisalis V."/>
            <person name="Maru K."/>
            <person name="Matthews C."/>
            <person name="McCusker W."/>
            <person name="McDonough S."/>
            <person name="Mehta T."/>
            <person name="Meldrim J."/>
            <person name="Meneus L."/>
            <person name="Mihai O."/>
            <person name="Mihalev A."/>
            <person name="Mihova T."/>
            <person name="Mittelman R."/>
            <person name="Mlenga V."/>
            <person name="Montmayeur A."/>
            <person name="Mulrain L."/>
            <person name="Navidi A."/>
            <person name="Naylor J."/>
            <person name="Negash T."/>
            <person name="Nguyen T."/>
            <person name="Nguyen N."/>
            <person name="Nicol R."/>
            <person name="Norbu C."/>
            <person name="Norbu N."/>
            <person name="Novod N."/>
            <person name="O'Neill B."/>
            <person name="Osman S."/>
            <person name="Markiewicz E."/>
            <person name="Oyono O.L."/>
            <person name="Patti C."/>
            <person name="Phunkhang P."/>
            <person name="Pierre F."/>
            <person name="Priest M."/>
            <person name="Raghuraman S."/>
            <person name="Rege F."/>
            <person name="Reyes R."/>
            <person name="Rise C."/>
            <person name="Rogov P."/>
            <person name="Ross K."/>
            <person name="Ryan E."/>
            <person name="Settipalli S."/>
            <person name="Shea T."/>
            <person name="Sherpa N."/>
            <person name="Shi L."/>
            <person name="Shih D."/>
            <person name="Sparrow T."/>
            <person name="Spaulding J."/>
            <person name="Stalker J."/>
            <person name="Stange-Thomann N."/>
            <person name="Stavropoulos S."/>
            <person name="Stone C."/>
            <person name="Strader C."/>
            <person name="Tesfaye S."/>
            <person name="Thomson T."/>
            <person name="Thoulutsang Y."/>
            <person name="Thoulutsang D."/>
            <person name="Topham K."/>
            <person name="Topping I."/>
            <person name="Tsamla T."/>
            <person name="Vassiliev H."/>
            <person name="Vo A."/>
            <person name="Wangchuk T."/>
            <person name="Wangdi T."/>
            <person name="Weiand M."/>
            <person name="Wilkinson J."/>
            <person name="Wilson A."/>
            <person name="Yadav S."/>
            <person name="Young G."/>
            <person name="Yu Q."/>
            <person name="Zembek L."/>
            <person name="Zhong D."/>
            <person name="Zimmer A."/>
            <person name="Zwirko Z."/>
            <person name="Jaffe D.B."/>
            <person name="Alvarez P."/>
            <person name="Brockman W."/>
            <person name="Butler J."/>
            <person name="Chin C."/>
            <person name="Gnerre S."/>
            <person name="Grabherr M."/>
            <person name="Kleber M."/>
            <person name="Mauceli E."/>
            <person name="MacCallum I."/>
        </authorList>
    </citation>
    <scope>NUCLEOTIDE SEQUENCE [LARGE SCALE GENOMIC DNA]</scope>
    <source>
        <strain evidence="24">Tucson 15287-2541.00</strain>
    </source>
</reference>
<evidence type="ECO:0000256" key="7">
    <source>
        <dbReference type="ARBA" id="ARBA00022692"/>
    </source>
</evidence>
<feature type="transmembrane region" description="Helical" evidence="21">
    <location>
        <begin position="194"/>
        <end position="214"/>
    </location>
</feature>
<evidence type="ECO:0000256" key="8">
    <source>
        <dbReference type="ARBA" id="ARBA00022723"/>
    </source>
</evidence>
<dbReference type="GO" id="GO:0005506">
    <property type="term" value="F:iron ion binding"/>
    <property type="evidence" value="ECO:0007669"/>
    <property type="project" value="UniProtKB-UniRule"/>
</dbReference>
<feature type="binding site" evidence="19">
    <location>
        <position position="326"/>
    </location>
    <ligand>
        <name>Zn(2+)</name>
        <dbReference type="ChEBI" id="CHEBI:29105"/>
        <label>2</label>
    </ligand>
</feature>